<evidence type="ECO:0000256" key="1">
    <source>
        <dbReference type="ARBA" id="ARBA00022475"/>
    </source>
</evidence>
<gene>
    <name evidence="6" type="primary">lptC</name>
    <name evidence="6" type="ORF">PMH09_18215</name>
</gene>
<dbReference type="PANTHER" id="PTHR37481">
    <property type="entry name" value="LIPOPOLYSACCHARIDE EXPORT SYSTEM PROTEIN LPTC"/>
    <property type="match status" value="1"/>
</dbReference>
<dbReference type="NCBIfam" id="TIGR04409">
    <property type="entry name" value="LptC_YrbK"/>
    <property type="match status" value="1"/>
</dbReference>
<protein>
    <submittedName>
        <fullName evidence="6">LPS export ABC transporter periplasmic protein LptC</fullName>
    </submittedName>
</protein>
<dbReference type="InterPro" id="IPR052363">
    <property type="entry name" value="LPS_export_LptC"/>
</dbReference>
<comment type="caution">
    <text evidence="6">The sequence shown here is derived from an EMBL/GenBank/DDBJ whole genome shotgun (WGS) entry which is preliminary data.</text>
</comment>
<evidence type="ECO:0000313" key="7">
    <source>
        <dbReference type="Proteomes" id="UP001232992"/>
    </source>
</evidence>
<dbReference type="PROSITE" id="PS51257">
    <property type="entry name" value="PROKAR_LIPOPROTEIN"/>
    <property type="match status" value="1"/>
</dbReference>
<sequence length="393" mass="43138">MSHLEQRGWVNIGLSLICVISLIGCGGSNTRNRLAEAAAESEESEQVQLTFKDITLEQGDEEGKLLWKVYAKSATYSEDRKVAIVEQPSGELYQDGELVYRVEAKQGEVHQDGNLIILKEEIQAIAVADEVVLQGNELEWRPQADLLIVYDTLTGSHPQVEAKGDLAKLQSRSRQMELIGNVEAISHAPQLHMQTDQLIWSMEEEKLLGAVPIAINHYEGVEDKLTPEQLEKLTPTHVASAGGSVVDLKAKAVTLIKTVTLTGTTPPLEVKSESMTWDLKSQSVGVNQTVTLKHLAEQLTLVGDRGTVDLAQQVARLDKNVRMTGGQQLSDLRAEQIVWSFANDKIEATGNVTYRQGDPPLFLQGARAFGTLSDQNITVSSGDRNRVVTEIIP</sequence>
<dbReference type="InterPro" id="IPR026265">
    <property type="entry name" value="LptC"/>
</dbReference>
<dbReference type="Proteomes" id="UP001232992">
    <property type="component" value="Unassembled WGS sequence"/>
</dbReference>
<keyword evidence="2" id="KW-0997">Cell inner membrane</keyword>
<keyword evidence="3" id="KW-0812">Transmembrane</keyword>
<reference evidence="6 7" key="1">
    <citation type="submission" date="2023-01" db="EMBL/GenBank/DDBJ databases">
        <title>Novel diversity within Roseofilum (Cyanobacteria; Desertifilaceae) from marine benthic mats with descriptions of four novel species.</title>
        <authorList>
            <person name="Wang Y."/>
            <person name="Berthold D.E."/>
            <person name="Hu J."/>
            <person name="Lefler F.W."/>
            <person name="Laughinghouse H.D. IV."/>
        </authorList>
    </citation>
    <scope>NUCLEOTIDE SEQUENCE [LARGE SCALE GENOMIC DNA]</scope>
    <source>
        <strain evidence="6 7">BLCC-M143</strain>
    </source>
</reference>
<keyword evidence="1" id="KW-1003">Cell membrane</keyword>
<evidence type="ECO:0000256" key="2">
    <source>
        <dbReference type="ARBA" id="ARBA00022519"/>
    </source>
</evidence>
<organism evidence="6 7">
    <name type="scientific">Roseofilum casamattae BLCC-M143</name>
    <dbReference type="NCBI Taxonomy" id="3022442"/>
    <lineage>
        <taxon>Bacteria</taxon>
        <taxon>Bacillati</taxon>
        <taxon>Cyanobacteriota</taxon>
        <taxon>Cyanophyceae</taxon>
        <taxon>Desertifilales</taxon>
        <taxon>Desertifilaceae</taxon>
        <taxon>Roseofilum</taxon>
        <taxon>Roseofilum casamattae</taxon>
    </lineage>
</organism>
<dbReference type="Gene3D" id="2.60.450.10">
    <property type="entry name" value="Lipopolysaccharide (LPS) transport protein A like domain"/>
    <property type="match status" value="1"/>
</dbReference>
<evidence type="ECO:0000256" key="3">
    <source>
        <dbReference type="ARBA" id="ARBA00022692"/>
    </source>
</evidence>
<dbReference type="InterPro" id="IPR010664">
    <property type="entry name" value="LipoPS_assembly_LptC-rel"/>
</dbReference>
<keyword evidence="4" id="KW-1133">Transmembrane helix</keyword>
<dbReference type="Pfam" id="PF06835">
    <property type="entry name" value="LptC"/>
    <property type="match status" value="1"/>
</dbReference>
<keyword evidence="7" id="KW-1185">Reference proteome</keyword>
<dbReference type="EMBL" id="JAQOSQ010000026">
    <property type="protein sequence ID" value="MDJ1185126.1"/>
    <property type="molecule type" value="Genomic_DNA"/>
</dbReference>
<keyword evidence="5" id="KW-0472">Membrane</keyword>
<name>A0ABT7C106_9CYAN</name>
<proteinExistence type="predicted"/>
<evidence type="ECO:0000256" key="4">
    <source>
        <dbReference type="ARBA" id="ARBA00022989"/>
    </source>
</evidence>
<evidence type="ECO:0000313" key="6">
    <source>
        <dbReference type="EMBL" id="MDJ1185126.1"/>
    </source>
</evidence>
<dbReference type="PANTHER" id="PTHR37481:SF1">
    <property type="entry name" value="LIPOPOLYSACCHARIDE EXPORT SYSTEM PROTEIN LPTC"/>
    <property type="match status" value="1"/>
</dbReference>
<accession>A0ABT7C106</accession>
<evidence type="ECO:0000256" key="5">
    <source>
        <dbReference type="ARBA" id="ARBA00023136"/>
    </source>
</evidence>
<dbReference type="RefSeq" id="WP_283759774.1">
    <property type="nucleotide sequence ID" value="NZ_JAQOSQ010000026.1"/>
</dbReference>